<dbReference type="Pfam" id="PF22998">
    <property type="entry name" value="GNAT_LYC1-like"/>
    <property type="match status" value="1"/>
</dbReference>
<proteinExistence type="predicted"/>
<dbReference type="InParanoid" id="G8YE79"/>
<name>G8YE79_PICSO</name>
<sequence length="406" mass="46657">MNSDNYELIRVTDQALIDRTRHYNSEAWKGPLDAKEYIEREYVLGKSNMINSGDNGIYVFALVDRSRRDDFLCSSELLVRKSFKLVWSEETKSVIKHSVLSGCIGGVFTPQVNRGKGYARIMINKLVELSRSDYLGEDGFLTLYSEVGEYYSKSGFTSLPVPLLKMKVTDSQEDALENVKIEPIMYHTFDELLDRYGMHLTHELEQKVAKDHKERVVVEPVSEIVDWFHLRSKFVASKLMDLTEQVKTDVPYQQLVDQLTPLKPNVFGLKLTSAGGDFIGFIAWTYDWKQTKDSDHKYAGTATVLKLFISPEYDQLKYSKYLFSQAVGYYVNNGSLDGEIGAPVEEVVVWDSEVDEHVKQWLTDKYAPRVTDNGSISAIMLLNEHEQKLFEDGKLIWEENTKIPWF</sequence>
<protein>
    <submittedName>
        <fullName evidence="2">Piso0_002135 protein</fullName>
    </submittedName>
</protein>
<feature type="domain" description="LYC1 C-terminal" evidence="1">
    <location>
        <begin position="171"/>
        <end position="406"/>
    </location>
</feature>
<dbReference type="Gene3D" id="3.40.630.30">
    <property type="match status" value="1"/>
</dbReference>
<dbReference type="OrthoDB" id="2020070at2759"/>
<dbReference type="eggNOG" id="ENOG502TDZI">
    <property type="taxonomic scope" value="Eukaryota"/>
</dbReference>
<organism evidence="2 3">
    <name type="scientific">Pichia sorbitophila (strain ATCC MYA-4447 / BCRC 22081 / CBS 7064 / NBRC 10061 / NRRL Y-12695)</name>
    <name type="common">Hybrid yeast</name>
    <dbReference type="NCBI Taxonomy" id="559304"/>
    <lineage>
        <taxon>Eukaryota</taxon>
        <taxon>Fungi</taxon>
        <taxon>Dikarya</taxon>
        <taxon>Ascomycota</taxon>
        <taxon>Saccharomycotina</taxon>
        <taxon>Pichiomycetes</taxon>
        <taxon>Debaryomycetaceae</taxon>
        <taxon>Millerozyma</taxon>
    </lineage>
</organism>
<dbReference type="EMBL" id="FO082051">
    <property type="protein sequence ID" value="CCE81478.1"/>
    <property type="molecule type" value="Genomic_DNA"/>
</dbReference>
<evidence type="ECO:0000313" key="3">
    <source>
        <dbReference type="Proteomes" id="UP000005222"/>
    </source>
</evidence>
<dbReference type="PANTHER" id="PTHR34815:SF2">
    <property type="entry name" value="N-ACETYLTRANSFERASE DOMAIN-CONTAINING PROTEIN"/>
    <property type="match status" value="1"/>
</dbReference>
<keyword evidence="3" id="KW-1185">Reference proteome</keyword>
<dbReference type="STRING" id="559304.G8YE79"/>
<dbReference type="OMA" id="NGYARIM"/>
<accession>G8YE79</accession>
<dbReference type="HOGENOM" id="CLU_059407_0_0_1"/>
<dbReference type="InterPro" id="IPR053013">
    <property type="entry name" value="LAT"/>
</dbReference>
<dbReference type="Proteomes" id="UP000005222">
    <property type="component" value="Chromosome I"/>
</dbReference>
<dbReference type="InterPro" id="IPR055100">
    <property type="entry name" value="GNAT_LYC1-like"/>
</dbReference>
<reference evidence="2 3" key="1">
    <citation type="journal article" date="2012" name="G3 (Bethesda)">
        <title>Pichia sorbitophila, an interspecies yeast hybrid reveals early steps of genome resolution following polyploidization.</title>
        <authorList>
            <person name="Leh Louis V."/>
            <person name="Despons L."/>
            <person name="Friedrich A."/>
            <person name="Martin T."/>
            <person name="Durrens P."/>
            <person name="Casaregola S."/>
            <person name="Neuveglise C."/>
            <person name="Fairhead C."/>
            <person name="Marck C."/>
            <person name="Cruz J.A."/>
            <person name="Straub M.L."/>
            <person name="Kugler V."/>
            <person name="Sacerdot C."/>
            <person name="Uzunov Z."/>
            <person name="Thierry A."/>
            <person name="Weiss S."/>
            <person name="Bleykasten C."/>
            <person name="De Montigny J."/>
            <person name="Jacques N."/>
            <person name="Jung P."/>
            <person name="Lemaire M."/>
            <person name="Mallet S."/>
            <person name="Morel G."/>
            <person name="Richard G.F."/>
            <person name="Sarkar A."/>
            <person name="Savel G."/>
            <person name="Schacherer J."/>
            <person name="Seret M.L."/>
            <person name="Talla E."/>
            <person name="Samson G."/>
            <person name="Jubin C."/>
            <person name="Poulain J."/>
            <person name="Vacherie B."/>
            <person name="Barbe V."/>
            <person name="Pelletier E."/>
            <person name="Sherman D.J."/>
            <person name="Westhof E."/>
            <person name="Weissenbach J."/>
            <person name="Baret P.V."/>
            <person name="Wincker P."/>
            <person name="Gaillardin C."/>
            <person name="Dujon B."/>
            <person name="Souciet J.L."/>
        </authorList>
    </citation>
    <scope>NUCLEOTIDE SEQUENCE [LARGE SCALE GENOMIC DNA]</scope>
    <source>
        <strain evidence="3">ATCC MYA-4447 / BCRC 22081 / CBS 7064 / NBRC 10061 / NRRL Y-12695</strain>
    </source>
</reference>
<dbReference type="AlphaFoldDB" id="G8YE79"/>
<dbReference type="SUPFAM" id="SSF55729">
    <property type="entry name" value="Acyl-CoA N-acyltransferases (Nat)"/>
    <property type="match status" value="1"/>
</dbReference>
<evidence type="ECO:0000313" key="2">
    <source>
        <dbReference type="EMBL" id="CCE81478.1"/>
    </source>
</evidence>
<dbReference type="InterPro" id="IPR016181">
    <property type="entry name" value="Acyl_CoA_acyltransferase"/>
</dbReference>
<dbReference type="PANTHER" id="PTHR34815">
    <property type="entry name" value="LYSINE ACETYLTRANSFERASE"/>
    <property type="match status" value="1"/>
</dbReference>
<gene>
    <name evidence="2" type="primary">Piso0_002135</name>
    <name evidence="2" type="ORF">GNLVRS01_PISO0I03638g</name>
</gene>
<dbReference type="FunCoup" id="G8YE79">
    <property type="interactions" value="171"/>
</dbReference>
<evidence type="ECO:0000259" key="1">
    <source>
        <dbReference type="Pfam" id="PF22998"/>
    </source>
</evidence>